<evidence type="ECO:0000256" key="1">
    <source>
        <dbReference type="SAM" id="Phobius"/>
    </source>
</evidence>
<feature type="transmembrane region" description="Helical" evidence="1">
    <location>
        <begin position="36"/>
        <end position="57"/>
    </location>
</feature>
<comment type="caution">
    <text evidence="2">The sequence shown here is derived from an EMBL/GenBank/DDBJ whole genome shotgun (WGS) entry which is preliminary data.</text>
</comment>
<gene>
    <name evidence="2" type="ORF">HMPREF0201_02563</name>
</gene>
<keyword evidence="1" id="KW-0812">Transmembrane</keyword>
<organism evidence="2 3">
    <name type="scientific">Cedecea davisae DSM 4568</name>
    <dbReference type="NCBI Taxonomy" id="566551"/>
    <lineage>
        <taxon>Bacteria</taxon>
        <taxon>Pseudomonadati</taxon>
        <taxon>Pseudomonadota</taxon>
        <taxon>Gammaproteobacteria</taxon>
        <taxon>Enterobacterales</taxon>
        <taxon>Enterobacteriaceae</taxon>
        <taxon>Cedecea</taxon>
    </lineage>
</organism>
<accession>S3IR23</accession>
<dbReference type="AlphaFoldDB" id="S3IR23"/>
<proteinExistence type="predicted"/>
<name>S3IR23_9ENTR</name>
<reference evidence="2 3" key="1">
    <citation type="submission" date="2013-04" db="EMBL/GenBank/DDBJ databases">
        <authorList>
            <person name="Weinstock G."/>
            <person name="Sodergren E."/>
            <person name="Lobos E.A."/>
            <person name="Fulton L."/>
            <person name="Fulton R."/>
            <person name="Courtney L."/>
            <person name="Fronick C."/>
            <person name="O'Laughlin M."/>
            <person name="Godfrey J."/>
            <person name="Wilson R.M."/>
            <person name="Miner T."/>
            <person name="Farmer C."/>
            <person name="Delehaunty K."/>
            <person name="Cordes M."/>
            <person name="Minx P."/>
            <person name="Tomlinson C."/>
            <person name="Chen J."/>
            <person name="Wollam A."/>
            <person name="Pepin K.H."/>
            <person name="Palsikar V.B."/>
            <person name="Zhang X."/>
            <person name="Suruliraj S."/>
            <person name="Perna N.T."/>
            <person name="Plunkett G."/>
            <person name="Warren W."/>
            <person name="Mitreva M."/>
            <person name="Mardis E.R."/>
            <person name="Wilson R.K."/>
        </authorList>
    </citation>
    <scope>NUCLEOTIDE SEQUENCE [LARGE SCALE GENOMIC DNA]</scope>
    <source>
        <strain evidence="2 3">DSM 4568</strain>
    </source>
</reference>
<protein>
    <submittedName>
        <fullName evidence="2">Uncharacterized protein</fullName>
    </submittedName>
</protein>
<keyword evidence="1" id="KW-1133">Transmembrane helix</keyword>
<keyword evidence="1" id="KW-0472">Membrane</keyword>
<dbReference type="HOGENOM" id="CLU_208355_0_0_6"/>
<evidence type="ECO:0000313" key="2">
    <source>
        <dbReference type="EMBL" id="EPF16208.1"/>
    </source>
</evidence>
<dbReference type="Proteomes" id="UP000014585">
    <property type="component" value="Unassembled WGS sequence"/>
</dbReference>
<evidence type="ECO:0000313" key="3">
    <source>
        <dbReference type="Proteomes" id="UP000014585"/>
    </source>
</evidence>
<dbReference type="EMBL" id="ATDT01000023">
    <property type="protein sequence ID" value="EPF16208.1"/>
    <property type="molecule type" value="Genomic_DNA"/>
</dbReference>
<sequence length="62" mass="7212">MPIARKITRMGMPRREEKELNKILQVTRTEPKINRLTIAPASKIITLLHLIFLFSVLQKVNT</sequence>